<evidence type="ECO:0000256" key="1">
    <source>
        <dbReference type="SAM" id="Phobius"/>
    </source>
</evidence>
<gene>
    <name evidence="2" type="ORF">g.10194</name>
</gene>
<feature type="transmembrane region" description="Helical" evidence="1">
    <location>
        <begin position="30"/>
        <end position="48"/>
    </location>
</feature>
<keyword evidence="1" id="KW-0812">Transmembrane</keyword>
<keyword evidence="1" id="KW-0472">Membrane</keyword>
<protein>
    <submittedName>
        <fullName evidence="2">Uncharacterized protein</fullName>
    </submittedName>
</protein>
<accession>A0A1B6LHR1</accession>
<feature type="transmembrane region" description="Helical" evidence="1">
    <location>
        <begin position="7"/>
        <end position="24"/>
    </location>
</feature>
<dbReference type="EMBL" id="GEBQ01016798">
    <property type="protein sequence ID" value="JAT23179.1"/>
    <property type="molecule type" value="Transcribed_RNA"/>
</dbReference>
<name>A0A1B6LHR1_9HEMI</name>
<keyword evidence="1" id="KW-1133">Transmembrane helix</keyword>
<proteinExistence type="predicted"/>
<reference evidence="2" key="1">
    <citation type="submission" date="2015-11" db="EMBL/GenBank/DDBJ databases">
        <title>De novo transcriptome assembly of four potential Pierce s Disease insect vectors from Arizona vineyards.</title>
        <authorList>
            <person name="Tassone E.E."/>
        </authorList>
    </citation>
    <scope>NUCLEOTIDE SEQUENCE</scope>
</reference>
<evidence type="ECO:0000313" key="2">
    <source>
        <dbReference type="EMBL" id="JAT23179.1"/>
    </source>
</evidence>
<sequence length="108" mass="12004">MLVVTVIRLMTVVVVTIVTTMMLPPPPVPATVISAVVTPIVVPPSVIVPRVHYWRIGRDQHFGVIRIVLCVPVTKVSLTLGQKLLLLNGQFRSHLSQSPHSYCLRYNQ</sequence>
<organism evidence="2">
    <name type="scientific">Graphocephala atropunctata</name>
    <dbReference type="NCBI Taxonomy" id="36148"/>
    <lineage>
        <taxon>Eukaryota</taxon>
        <taxon>Metazoa</taxon>
        <taxon>Ecdysozoa</taxon>
        <taxon>Arthropoda</taxon>
        <taxon>Hexapoda</taxon>
        <taxon>Insecta</taxon>
        <taxon>Pterygota</taxon>
        <taxon>Neoptera</taxon>
        <taxon>Paraneoptera</taxon>
        <taxon>Hemiptera</taxon>
        <taxon>Auchenorrhyncha</taxon>
        <taxon>Membracoidea</taxon>
        <taxon>Cicadellidae</taxon>
        <taxon>Cicadellinae</taxon>
        <taxon>Cicadellini</taxon>
        <taxon>Graphocephala</taxon>
    </lineage>
</organism>
<dbReference type="AlphaFoldDB" id="A0A1B6LHR1"/>